<accession>A0AAD5JAS8</accession>
<dbReference type="Proteomes" id="UP001064489">
    <property type="component" value="Chromosome 6"/>
</dbReference>
<gene>
    <name evidence="2" type="ORF">LWI28_024795</name>
</gene>
<comment type="caution">
    <text evidence="2">The sequence shown here is derived from an EMBL/GenBank/DDBJ whole genome shotgun (WGS) entry which is preliminary data.</text>
</comment>
<dbReference type="AlphaFoldDB" id="A0AAD5JAS8"/>
<protein>
    <submittedName>
        <fullName evidence="2">Uncharacterized protein</fullName>
    </submittedName>
</protein>
<feature type="compositionally biased region" description="Polar residues" evidence="1">
    <location>
        <begin position="102"/>
        <end position="137"/>
    </location>
</feature>
<keyword evidence="3" id="KW-1185">Reference proteome</keyword>
<organism evidence="2 3">
    <name type="scientific">Acer negundo</name>
    <name type="common">Box elder</name>
    <dbReference type="NCBI Taxonomy" id="4023"/>
    <lineage>
        <taxon>Eukaryota</taxon>
        <taxon>Viridiplantae</taxon>
        <taxon>Streptophyta</taxon>
        <taxon>Embryophyta</taxon>
        <taxon>Tracheophyta</taxon>
        <taxon>Spermatophyta</taxon>
        <taxon>Magnoliopsida</taxon>
        <taxon>eudicotyledons</taxon>
        <taxon>Gunneridae</taxon>
        <taxon>Pentapetalae</taxon>
        <taxon>rosids</taxon>
        <taxon>malvids</taxon>
        <taxon>Sapindales</taxon>
        <taxon>Sapindaceae</taxon>
        <taxon>Hippocastanoideae</taxon>
        <taxon>Acereae</taxon>
        <taxon>Acer</taxon>
    </lineage>
</organism>
<name>A0AAD5JAS8_ACENE</name>
<reference evidence="2" key="2">
    <citation type="submission" date="2023-02" db="EMBL/GenBank/DDBJ databases">
        <authorList>
            <person name="Swenson N.G."/>
            <person name="Wegrzyn J.L."/>
            <person name="Mcevoy S.L."/>
        </authorList>
    </citation>
    <scope>NUCLEOTIDE SEQUENCE</scope>
    <source>
        <strain evidence="2">91603</strain>
        <tissue evidence="2">Leaf</tissue>
    </source>
</reference>
<feature type="region of interest" description="Disordered" evidence="1">
    <location>
        <begin position="35"/>
        <end position="59"/>
    </location>
</feature>
<proteinExistence type="predicted"/>
<evidence type="ECO:0000313" key="2">
    <source>
        <dbReference type="EMBL" id="KAI9192564.1"/>
    </source>
</evidence>
<feature type="region of interest" description="Disordered" evidence="1">
    <location>
        <begin position="102"/>
        <end position="151"/>
    </location>
</feature>
<evidence type="ECO:0000313" key="3">
    <source>
        <dbReference type="Proteomes" id="UP001064489"/>
    </source>
</evidence>
<evidence type="ECO:0000256" key="1">
    <source>
        <dbReference type="SAM" id="MobiDB-lite"/>
    </source>
</evidence>
<feature type="region of interest" description="Disordered" evidence="1">
    <location>
        <begin position="1"/>
        <end position="23"/>
    </location>
</feature>
<sequence length="269" mass="30445">MHPTLGPNKHVQPIEQTRPLDPRRLQSEDHVHWFDGSDNEVCNPYRPTKAYPRLPEKDEFPRDFRRQQMAHPHYNFDQPRAHDDTEALTKRVKALEFETYFSFPSTPRQRPNPFENSQPPRSTSLESASSQPRTQGIKSFKPGSNLSSHTSSNSQIEYFNYHAKGHIASRCPTRTLALTKEIDKTPIDEQGGEIVEPLEDYDDLGLDDLVGDGIGLLGVIRCIPTCESDSESLCQIPSRSSLTISMSRSFGHNSSYTIARICLEPLPTP</sequence>
<dbReference type="EMBL" id="JAJSOW010000004">
    <property type="protein sequence ID" value="KAI9192564.1"/>
    <property type="molecule type" value="Genomic_DNA"/>
</dbReference>
<reference evidence="2" key="1">
    <citation type="journal article" date="2022" name="Plant J.">
        <title>Strategies of tolerance reflected in two North American maple genomes.</title>
        <authorList>
            <person name="McEvoy S.L."/>
            <person name="Sezen U.U."/>
            <person name="Trouern-Trend A."/>
            <person name="McMahon S.M."/>
            <person name="Schaberg P.G."/>
            <person name="Yang J."/>
            <person name="Wegrzyn J.L."/>
            <person name="Swenson N.G."/>
        </authorList>
    </citation>
    <scope>NUCLEOTIDE SEQUENCE</scope>
    <source>
        <strain evidence="2">91603</strain>
    </source>
</reference>